<feature type="chain" id="PRO_5015489791" description="EF-hand domain-containing protein" evidence="2">
    <location>
        <begin position="24"/>
        <end position="179"/>
    </location>
</feature>
<dbReference type="InterPro" id="IPR018247">
    <property type="entry name" value="EF_Hand_1_Ca_BS"/>
</dbReference>
<sequence>MINKKIKIVISVFTMFLCLSAFAQRQGGPPRDGQGSRGGTQRGGQQQRERPDASKILAMLDTNNDNKISKEEASKAKRGKLSEDFDIIDLNEDGFLVLEELQSFFENRKPKSVSPEKIIKKADKNEDGLLSEEELSSKRNRHILKNFKAIDTNKDNQISLEELKAFLSKNKGRKPQSRN</sequence>
<name>A0A2U2X5Z7_9FLAO</name>
<keyword evidence="5" id="KW-1185">Reference proteome</keyword>
<feature type="compositionally biased region" description="Basic and acidic residues" evidence="1">
    <location>
        <begin position="67"/>
        <end position="78"/>
    </location>
</feature>
<evidence type="ECO:0000259" key="3">
    <source>
        <dbReference type="PROSITE" id="PS50222"/>
    </source>
</evidence>
<dbReference type="Gene3D" id="1.10.238.10">
    <property type="entry name" value="EF-hand"/>
    <property type="match status" value="2"/>
</dbReference>
<dbReference type="AlphaFoldDB" id="A0A2U2X5Z7"/>
<dbReference type="Pfam" id="PF13499">
    <property type="entry name" value="EF-hand_7"/>
    <property type="match status" value="1"/>
</dbReference>
<evidence type="ECO:0000256" key="2">
    <source>
        <dbReference type="SAM" id="SignalP"/>
    </source>
</evidence>
<dbReference type="InterPro" id="IPR011992">
    <property type="entry name" value="EF-hand-dom_pair"/>
</dbReference>
<dbReference type="SUPFAM" id="SSF47473">
    <property type="entry name" value="EF-hand"/>
    <property type="match status" value="1"/>
</dbReference>
<comment type="caution">
    <text evidence="4">The sequence shown here is derived from an EMBL/GenBank/DDBJ whole genome shotgun (WGS) entry which is preliminary data.</text>
</comment>
<dbReference type="RefSeq" id="WP_109351205.1">
    <property type="nucleotide sequence ID" value="NZ_QFRI01000001.1"/>
</dbReference>
<feature type="region of interest" description="Disordered" evidence="1">
    <location>
        <begin position="26"/>
        <end position="52"/>
    </location>
</feature>
<protein>
    <recommendedName>
        <fullName evidence="3">EF-hand domain-containing protein</fullName>
    </recommendedName>
</protein>
<feature type="signal peptide" evidence="2">
    <location>
        <begin position="1"/>
        <end position="23"/>
    </location>
</feature>
<organism evidence="4 5">
    <name type="scientific">Algibacter marinivivus</name>
    <dbReference type="NCBI Taxonomy" id="2100723"/>
    <lineage>
        <taxon>Bacteria</taxon>
        <taxon>Pseudomonadati</taxon>
        <taxon>Bacteroidota</taxon>
        <taxon>Flavobacteriia</taxon>
        <taxon>Flavobacteriales</taxon>
        <taxon>Flavobacteriaceae</taxon>
        <taxon>Algibacter</taxon>
    </lineage>
</organism>
<dbReference type="InterPro" id="IPR002048">
    <property type="entry name" value="EF_hand_dom"/>
</dbReference>
<dbReference type="SMART" id="SM00054">
    <property type="entry name" value="EFh"/>
    <property type="match status" value="4"/>
</dbReference>
<reference evidence="4" key="1">
    <citation type="submission" date="2018-05" db="EMBL/GenBank/DDBJ databases">
        <title>Algibacter marinivivus sp. nov., isolated from sample around a algae.</title>
        <authorList>
            <person name="Zhong X."/>
        </authorList>
    </citation>
    <scope>NUCLEOTIDE SEQUENCE [LARGE SCALE GENOMIC DNA]</scope>
    <source>
        <strain evidence="4">ZY111</strain>
    </source>
</reference>
<feature type="domain" description="EF-hand" evidence="3">
    <location>
        <begin position="48"/>
        <end position="83"/>
    </location>
</feature>
<evidence type="ECO:0000313" key="4">
    <source>
        <dbReference type="EMBL" id="PWH83182.1"/>
    </source>
</evidence>
<dbReference type="Proteomes" id="UP000245375">
    <property type="component" value="Unassembled WGS sequence"/>
</dbReference>
<accession>A0A2U2X5Z7</accession>
<feature type="region of interest" description="Disordered" evidence="1">
    <location>
        <begin position="59"/>
        <end position="78"/>
    </location>
</feature>
<proteinExistence type="predicted"/>
<reference evidence="4" key="2">
    <citation type="submission" date="2018-05" db="EMBL/GenBank/DDBJ databases">
        <authorList>
            <person name="Lanie J.A."/>
            <person name="Ng W.-L."/>
            <person name="Kazmierczak K.M."/>
            <person name="Andrzejewski T.M."/>
            <person name="Davidsen T.M."/>
            <person name="Wayne K.J."/>
            <person name="Tettelin H."/>
            <person name="Glass J.I."/>
            <person name="Rusch D."/>
            <person name="Podicherti R."/>
            <person name="Tsui H.-C.T."/>
            <person name="Winkler M.E."/>
        </authorList>
    </citation>
    <scope>NUCLEOTIDE SEQUENCE [LARGE SCALE GENOMIC DNA]</scope>
    <source>
        <strain evidence="4">ZY111</strain>
    </source>
</reference>
<dbReference type="OrthoDB" id="673038at2"/>
<dbReference type="Pfam" id="PF13202">
    <property type="entry name" value="EF-hand_5"/>
    <property type="match status" value="2"/>
</dbReference>
<dbReference type="GO" id="GO:0005509">
    <property type="term" value="F:calcium ion binding"/>
    <property type="evidence" value="ECO:0007669"/>
    <property type="project" value="InterPro"/>
</dbReference>
<feature type="domain" description="EF-hand" evidence="3">
    <location>
        <begin position="138"/>
        <end position="173"/>
    </location>
</feature>
<dbReference type="PROSITE" id="PS50222">
    <property type="entry name" value="EF_HAND_2"/>
    <property type="match status" value="2"/>
</dbReference>
<evidence type="ECO:0000313" key="5">
    <source>
        <dbReference type="Proteomes" id="UP000245375"/>
    </source>
</evidence>
<gene>
    <name evidence="4" type="ORF">DIS18_01115</name>
</gene>
<evidence type="ECO:0000256" key="1">
    <source>
        <dbReference type="SAM" id="MobiDB-lite"/>
    </source>
</evidence>
<dbReference type="EMBL" id="QFRI01000001">
    <property type="protein sequence ID" value="PWH83182.1"/>
    <property type="molecule type" value="Genomic_DNA"/>
</dbReference>
<dbReference type="PROSITE" id="PS00018">
    <property type="entry name" value="EF_HAND_1"/>
    <property type="match status" value="1"/>
</dbReference>
<keyword evidence="2" id="KW-0732">Signal</keyword>